<protein>
    <submittedName>
        <fullName evidence="1">Uncharacterized protein</fullName>
    </submittedName>
</protein>
<dbReference type="AlphaFoldDB" id="A0A139HLW1"/>
<accession>A0A139HLW1</accession>
<dbReference type="Proteomes" id="UP000070133">
    <property type="component" value="Unassembled WGS sequence"/>
</dbReference>
<keyword evidence="2" id="KW-1185">Reference proteome</keyword>
<evidence type="ECO:0000313" key="2">
    <source>
        <dbReference type="Proteomes" id="UP000070133"/>
    </source>
</evidence>
<evidence type="ECO:0000313" key="1">
    <source>
        <dbReference type="EMBL" id="KXT03491.1"/>
    </source>
</evidence>
<comment type="caution">
    <text evidence="1">The sequence shown here is derived from an EMBL/GenBank/DDBJ whole genome shotgun (WGS) entry which is preliminary data.</text>
</comment>
<name>A0A139HLW1_9PEZI</name>
<proteinExistence type="predicted"/>
<gene>
    <name evidence="1" type="ORF">AC578_1662</name>
</gene>
<organism evidence="1 2">
    <name type="scientific">Pseudocercospora eumusae</name>
    <dbReference type="NCBI Taxonomy" id="321146"/>
    <lineage>
        <taxon>Eukaryota</taxon>
        <taxon>Fungi</taxon>
        <taxon>Dikarya</taxon>
        <taxon>Ascomycota</taxon>
        <taxon>Pezizomycotina</taxon>
        <taxon>Dothideomycetes</taxon>
        <taxon>Dothideomycetidae</taxon>
        <taxon>Mycosphaerellales</taxon>
        <taxon>Mycosphaerellaceae</taxon>
        <taxon>Pseudocercospora</taxon>
    </lineage>
</organism>
<reference evidence="1 2" key="1">
    <citation type="submission" date="2015-07" db="EMBL/GenBank/DDBJ databases">
        <title>Comparative genomics of the Sigatoka disease complex on banana suggests a link between parallel evolutionary changes in Pseudocercospora fijiensis and Pseudocercospora eumusae and increased virulence on the banana host.</title>
        <authorList>
            <person name="Chang T.-C."/>
            <person name="Salvucci A."/>
            <person name="Crous P.W."/>
            <person name="Stergiopoulos I."/>
        </authorList>
    </citation>
    <scope>NUCLEOTIDE SEQUENCE [LARGE SCALE GENOMIC DNA]</scope>
    <source>
        <strain evidence="1 2">CBS 114824</strain>
    </source>
</reference>
<dbReference type="EMBL" id="LFZN01000030">
    <property type="protein sequence ID" value="KXT03491.1"/>
    <property type="molecule type" value="Genomic_DNA"/>
</dbReference>
<sequence>MVVFRVSTEGHGRVLGHHAQLRGPSVSDSYPTMHLNLPLKKSHNDCAASEYRVQAKQSPQVLSSITNRGIEVDRAYFKSLVILAKQKCNYAS</sequence>